<dbReference type="Proteomes" id="UP001159363">
    <property type="component" value="Chromosome X"/>
</dbReference>
<protein>
    <submittedName>
        <fullName evidence="1">Uncharacterized protein</fullName>
    </submittedName>
</protein>
<comment type="caution">
    <text evidence="1">The sequence shown here is derived from an EMBL/GenBank/DDBJ whole genome shotgun (WGS) entry which is preliminary data.</text>
</comment>
<sequence length="114" mass="12914">MGNIFVSIPMPTQRLILFITSTESYSTKSAHETLTAFPKRKLHLVQSSGQNCPIQILQRISTTQSRLLIGDHALHHDCGLHHELKKNCIQCPKQNCRWGSSRAEPILTVVRIQE</sequence>
<dbReference type="EMBL" id="JARBHB010000004">
    <property type="protein sequence ID" value="KAJ8886393.1"/>
    <property type="molecule type" value="Genomic_DNA"/>
</dbReference>
<reference evidence="1 2" key="1">
    <citation type="submission" date="2023-02" db="EMBL/GenBank/DDBJ databases">
        <title>LHISI_Scaffold_Assembly.</title>
        <authorList>
            <person name="Stuart O.P."/>
            <person name="Cleave R."/>
            <person name="Magrath M.J.L."/>
            <person name="Mikheyev A.S."/>
        </authorList>
    </citation>
    <scope>NUCLEOTIDE SEQUENCE [LARGE SCALE GENOMIC DNA]</scope>
    <source>
        <strain evidence="1">Daus_M_001</strain>
        <tissue evidence="1">Leg muscle</tissue>
    </source>
</reference>
<proteinExistence type="predicted"/>
<organism evidence="1 2">
    <name type="scientific">Dryococelus australis</name>
    <dbReference type="NCBI Taxonomy" id="614101"/>
    <lineage>
        <taxon>Eukaryota</taxon>
        <taxon>Metazoa</taxon>
        <taxon>Ecdysozoa</taxon>
        <taxon>Arthropoda</taxon>
        <taxon>Hexapoda</taxon>
        <taxon>Insecta</taxon>
        <taxon>Pterygota</taxon>
        <taxon>Neoptera</taxon>
        <taxon>Polyneoptera</taxon>
        <taxon>Phasmatodea</taxon>
        <taxon>Verophasmatodea</taxon>
        <taxon>Anareolatae</taxon>
        <taxon>Phasmatidae</taxon>
        <taxon>Eurycanthinae</taxon>
        <taxon>Dryococelus</taxon>
    </lineage>
</organism>
<keyword evidence="2" id="KW-1185">Reference proteome</keyword>
<name>A0ABQ9HPU7_9NEOP</name>
<accession>A0ABQ9HPU7</accession>
<evidence type="ECO:0000313" key="1">
    <source>
        <dbReference type="EMBL" id="KAJ8886393.1"/>
    </source>
</evidence>
<gene>
    <name evidence="1" type="ORF">PR048_012604</name>
</gene>
<evidence type="ECO:0000313" key="2">
    <source>
        <dbReference type="Proteomes" id="UP001159363"/>
    </source>
</evidence>